<dbReference type="RefSeq" id="WP_169141880.1">
    <property type="nucleotide sequence ID" value="NZ_WTVS01000041.1"/>
</dbReference>
<sequence>MKKTTLITALVAAAFSAAPGMAQQTAAPPAKDAQVQQKAPDVAEFDKQMAQMQQNMQRMQEQMEKIRQTQDPQERQKLLQEHWTTMQNGMGMMHGMWGPGMMGCCAGGPMMGGGMTGGHMMGWRGMGDYYSKLTPDQMKQRQYMMDRYMGMQQQMMDHMMQHQNYMWMQPPR</sequence>
<comment type="caution">
    <text evidence="3">The sequence shown here is derived from an EMBL/GenBank/DDBJ whole genome shotgun (WGS) entry which is preliminary data.</text>
</comment>
<evidence type="ECO:0000313" key="3">
    <source>
        <dbReference type="EMBL" id="NMF99273.1"/>
    </source>
</evidence>
<evidence type="ECO:0000313" key="4">
    <source>
        <dbReference type="Proteomes" id="UP000634522"/>
    </source>
</evidence>
<evidence type="ECO:0000256" key="2">
    <source>
        <dbReference type="SAM" id="SignalP"/>
    </source>
</evidence>
<gene>
    <name evidence="3" type="ORF">GPA27_17990</name>
</gene>
<dbReference type="Proteomes" id="UP000634522">
    <property type="component" value="Unassembled WGS sequence"/>
</dbReference>
<keyword evidence="4" id="KW-1185">Reference proteome</keyword>
<dbReference type="EMBL" id="WTVS01000041">
    <property type="protein sequence ID" value="NMF99273.1"/>
    <property type="molecule type" value="Genomic_DNA"/>
</dbReference>
<organism evidence="3 4">
    <name type="scientific">Aromatoleum toluolicum</name>
    <dbReference type="NCBI Taxonomy" id="90060"/>
    <lineage>
        <taxon>Bacteria</taxon>
        <taxon>Pseudomonadati</taxon>
        <taxon>Pseudomonadota</taxon>
        <taxon>Betaproteobacteria</taxon>
        <taxon>Rhodocyclales</taxon>
        <taxon>Rhodocyclaceae</taxon>
        <taxon>Aromatoleum</taxon>
    </lineage>
</organism>
<protein>
    <submittedName>
        <fullName evidence="3">Uncharacterized protein</fullName>
    </submittedName>
</protein>
<feature type="coiled-coil region" evidence="1">
    <location>
        <begin position="42"/>
        <end position="69"/>
    </location>
</feature>
<proteinExistence type="predicted"/>
<reference evidence="3 4" key="1">
    <citation type="submission" date="2019-12" db="EMBL/GenBank/DDBJ databases">
        <title>Comparative genomics gives insights into the taxonomy of the Azoarcus-Aromatoleum group and reveals separate origins of nif in the plant-associated Azoarcus and non-plant-associated Aromatoleum sub-groups.</title>
        <authorList>
            <person name="Lafos M."/>
            <person name="Maluk M."/>
            <person name="Batista M."/>
            <person name="Junghare M."/>
            <person name="Carmona M."/>
            <person name="Faoro H."/>
            <person name="Cruz L.M."/>
            <person name="Battistoni F."/>
            <person name="De Souza E."/>
            <person name="Pedrosa F."/>
            <person name="Chen W.-M."/>
            <person name="Poole P.S."/>
            <person name="Dixon R.A."/>
            <person name="James E.K."/>
        </authorList>
    </citation>
    <scope>NUCLEOTIDE SEQUENCE [LARGE SCALE GENOMIC DNA]</scope>
    <source>
        <strain evidence="3 4">T</strain>
    </source>
</reference>
<keyword evidence="1" id="KW-0175">Coiled coil</keyword>
<accession>A0ABX1NIX0</accession>
<keyword evidence="2" id="KW-0732">Signal</keyword>
<name>A0ABX1NIX0_9RHOO</name>
<feature type="signal peptide" evidence="2">
    <location>
        <begin position="1"/>
        <end position="22"/>
    </location>
</feature>
<evidence type="ECO:0000256" key="1">
    <source>
        <dbReference type="SAM" id="Coils"/>
    </source>
</evidence>
<feature type="chain" id="PRO_5045185510" evidence="2">
    <location>
        <begin position="23"/>
        <end position="172"/>
    </location>
</feature>